<evidence type="ECO:0000256" key="1">
    <source>
        <dbReference type="SAM" id="Phobius"/>
    </source>
</evidence>
<feature type="transmembrane region" description="Helical" evidence="1">
    <location>
        <begin position="6"/>
        <end position="24"/>
    </location>
</feature>
<reference evidence="2" key="1">
    <citation type="submission" date="2019-11" db="EMBL/GenBank/DDBJ databases">
        <title>Characterization of Clostridium perfringens isolates from swine manure treated agricultural soils.</title>
        <authorList>
            <person name="Wushke S.T."/>
        </authorList>
    </citation>
    <scope>NUCLEOTIDE SEQUENCE</scope>
    <source>
        <strain evidence="2">V2</strain>
    </source>
</reference>
<protein>
    <submittedName>
        <fullName evidence="2">DUF2776 family protein</fullName>
    </submittedName>
</protein>
<organism evidence="2 3">
    <name type="scientific">Clostridium perfringens</name>
    <dbReference type="NCBI Taxonomy" id="1502"/>
    <lineage>
        <taxon>Bacteria</taxon>
        <taxon>Bacillati</taxon>
        <taxon>Bacillota</taxon>
        <taxon>Clostridia</taxon>
        <taxon>Eubacteriales</taxon>
        <taxon>Clostridiaceae</taxon>
        <taxon>Clostridium</taxon>
    </lineage>
</organism>
<keyword evidence="1" id="KW-1133">Transmembrane helix</keyword>
<dbReference type="RefSeq" id="WP_322381972.1">
    <property type="nucleotide sequence ID" value="NZ_WNVM01000001.1"/>
</dbReference>
<gene>
    <name evidence="2" type="ORF">GNF77_00005</name>
</gene>
<name>A0AAW9ILV4_CLOPF</name>
<dbReference type="Pfam" id="PF10951">
    <property type="entry name" value="DUF2776"/>
    <property type="match status" value="1"/>
</dbReference>
<feature type="non-terminal residue" evidence="2">
    <location>
        <position position="1"/>
    </location>
</feature>
<keyword evidence="1" id="KW-0812">Transmembrane</keyword>
<dbReference type="EMBL" id="WNVM01000001">
    <property type="protein sequence ID" value="MDZ5007297.1"/>
    <property type="molecule type" value="Genomic_DNA"/>
</dbReference>
<sequence length="30" mass="3111">FVPAHVMVGLGAICFTLFSIVSILESGTSN</sequence>
<dbReference type="Proteomes" id="UP001292368">
    <property type="component" value="Unassembled WGS sequence"/>
</dbReference>
<dbReference type="InterPro" id="IPR021240">
    <property type="entry name" value="DUF2776"/>
</dbReference>
<keyword evidence="1" id="KW-0472">Membrane</keyword>
<proteinExistence type="predicted"/>
<dbReference type="AlphaFoldDB" id="A0AAW9ILV4"/>
<evidence type="ECO:0000313" key="3">
    <source>
        <dbReference type="Proteomes" id="UP001292368"/>
    </source>
</evidence>
<comment type="caution">
    <text evidence="2">The sequence shown here is derived from an EMBL/GenBank/DDBJ whole genome shotgun (WGS) entry which is preliminary data.</text>
</comment>
<accession>A0AAW9ILV4</accession>
<evidence type="ECO:0000313" key="2">
    <source>
        <dbReference type="EMBL" id="MDZ5007297.1"/>
    </source>
</evidence>